<comment type="caution">
    <text evidence="1">The sequence shown here is derived from an EMBL/GenBank/DDBJ whole genome shotgun (WGS) entry which is preliminary data.</text>
</comment>
<sequence length="172" mass="18957">MHNKRHIPTIGAGHRRISIILLLGCLALIISLLSGCTTATDRQKKLYDNAAELVQDGDTYSYTNRTWEVLGDNCTLTFSSFNGMETLWLIHAEGKGKVTFDHLQQVDRGKFKLVVISPSSQVKTLAEGSTEGQLELKITEKGSYRIKVVGRGAKGKLKTSIHADEGIRVAMK</sequence>
<evidence type="ECO:0000313" key="2">
    <source>
        <dbReference type="Proteomes" id="UP001597262"/>
    </source>
</evidence>
<evidence type="ECO:0008006" key="3">
    <source>
        <dbReference type="Google" id="ProtNLM"/>
    </source>
</evidence>
<name>A0ABW3RRR4_9BACL</name>
<reference evidence="2" key="1">
    <citation type="journal article" date="2019" name="Int. J. Syst. Evol. Microbiol.">
        <title>The Global Catalogue of Microorganisms (GCM) 10K type strain sequencing project: providing services to taxonomists for standard genome sequencing and annotation.</title>
        <authorList>
            <consortium name="The Broad Institute Genomics Platform"/>
            <consortium name="The Broad Institute Genome Sequencing Center for Infectious Disease"/>
            <person name="Wu L."/>
            <person name="Ma J."/>
        </authorList>
    </citation>
    <scope>NUCLEOTIDE SEQUENCE [LARGE SCALE GENOMIC DNA]</scope>
    <source>
        <strain evidence="2">CCUG 59189</strain>
    </source>
</reference>
<protein>
    <recommendedName>
        <fullName evidence="3">Lipoprotein</fullName>
    </recommendedName>
</protein>
<dbReference type="RefSeq" id="WP_379316160.1">
    <property type="nucleotide sequence ID" value="NZ_JBHTLM010000001.1"/>
</dbReference>
<dbReference type="Proteomes" id="UP001597262">
    <property type="component" value="Unassembled WGS sequence"/>
</dbReference>
<proteinExistence type="predicted"/>
<organism evidence="1 2">
    <name type="scientific">Paenibacillus puldeungensis</name>
    <dbReference type="NCBI Taxonomy" id="696536"/>
    <lineage>
        <taxon>Bacteria</taxon>
        <taxon>Bacillati</taxon>
        <taxon>Bacillota</taxon>
        <taxon>Bacilli</taxon>
        <taxon>Bacillales</taxon>
        <taxon>Paenibacillaceae</taxon>
        <taxon>Paenibacillus</taxon>
    </lineage>
</organism>
<keyword evidence="2" id="KW-1185">Reference proteome</keyword>
<accession>A0ABW3RRR4</accession>
<dbReference type="EMBL" id="JBHTLM010000001">
    <property type="protein sequence ID" value="MFD1175131.1"/>
    <property type="molecule type" value="Genomic_DNA"/>
</dbReference>
<evidence type="ECO:0000313" key="1">
    <source>
        <dbReference type="EMBL" id="MFD1175131.1"/>
    </source>
</evidence>
<gene>
    <name evidence="1" type="ORF">ACFQ3W_02245</name>
</gene>